<dbReference type="SUPFAM" id="SSF57701">
    <property type="entry name" value="Zn2/Cys6 DNA-binding domain"/>
    <property type="match status" value="1"/>
</dbReference>
<dbReference type="InParanoid" id="W4JXM0"/>
<evidence type="ECO:0000313" key="11">
    <source>
        <dbReference type="Proteomes" id="UP000030671"/>
    </source>
</evidence>
<dbReference type="STRING" id="747525.W4JXM0"/>
<keyword evidence="1" id="KW-0479">Metal-binding</keyword>
<feature type="domain" description="Zn(2)-C6 fungal-type" evidence="9">
    <location>
        <begin position="19"/>
        <end position="50"/>
    </location>
</feature>
<proteinExistence type="predicted"/>
<dbReference type="KEGG" id="hir:HETIRDRAFT_411134"/>
<evidence type="ECO:0000259" key="9">
    <source>
        <dbReference type="PROSITE" id="PS50048"/>
    </source>
</evidence>
<dbReference type="GeneID" id="20672922"/>
<dbReference type="GO" id="GO:0008270">
    <property type="term" value="F:zinc ion binding"/>
    <property type="evidence" value="ECO:0007669"/>
    <property type="project" value="InterPro"/>
</dbReference>
<name>W4JXM0_HETIT</name>
<evidence type="ECO:0000256" key="3">
    <source>
        <dbReference type="ARBA" id="ARBA00023015"/>
    </source>
</evidence>
<evidence type="ECO:0000256" key="5">
    <source>
        <dbReference type="ARBA" id="ARBA00023163"/>
    </source>
</evidence>
<evidence type="ECO:0000256" key="8">
    <source>
        <dbReference type="SAM" id="MobiDB-lite"/>
    </source>
</evidence>
<dbReference type="EMBL" id="KI925462">
    <property type="protein sequence ID" value="ETW77815.1"/>
    <property type="molecule type" value="Genomic_DNA"/>
</dbReference>
<dbReference type="HOGENOM" id="CLU_040323_0_0_1"/>
<keyword evidence="6" id="KW-0539">Nucleus</keyword>
<evidence type="ECO:0000256" key="1">
    <source>
        <dbReference type="ARBA" id="ARBA00022723"/>
    </source>
</evidence>
<keyword evidence="4" id="KW-0238">DNA-binding</keyword>
<dbReference type="PANTHER" id="PTHR47659:SF7">
    <property type="entry name" value="FUNGAL TRANSCRIPTIONAL REGULATORY PROTEIN, N-TERMINAL DOMAIN-CONTAINING PROTEIN"/>
    <property type="match status" value="1"/>
</dbReference>
<keyword evidence="11" id="KW-1185">Reference proteome</keyword>
<keyword evidence="2" id="KW-0862">Zinc</keyword>
<dbReference type="Proteomes" id="UP000030671">
    <property type="component" value="Unassembled WGS sequence"/>
</dbReference>
<sequence>MMSPPGNATRPKRKQVKMACTNCAAACKRCDEARPCERCVKYGIADSCVDGVRKERKKGIKRGPYKRKNKLGPPENPAYPGYSNGESQWAPEQTNGGPSNTPAMLPPPQFMPAPEGYYPYYYPPHPGYMSAQHDPHANGDPGANAPPPPHPTFYPLHPAYPPMPIYSSSYMLQPGQQGQGQGQVVEPAEVAKNGHGAVRGASDSGVAVGASGAEKKKRKRGKAPEEQSATQEKAPKKGKRADGTEGNGSVEAERRDEMLTVGTPATAGASSEGGDSSPVVCSAVLSGTDAHPPVIAAV</sequence>
<evidence type="ECO:0000256" key="4">
    <source>
        <dbReference type="ARBA" id="ARBA00023125"/>
    </source>
</evidence>
<dbReference type="RefSeq" id="XP_009549839.1">
    <property type="nucleotide sequence ID" value="XM_009551544.1"/>
</dbReference>
<evidence type="ECO:0000256" key="6">
    <source>
        <dbReference type="ARBA" id="ARBA00023242"/>
    </source>
</evidence>
<feature type="region of interest" description="Disordered" evidence="8">
    <location>
        <begin position="194"/>
        <end position="298"/>
    </location>
</feature>
<dbReference type="InterPro" id="IPR001138">
    <property type="entry name" value="Zn2Cys6_DnaBD"/>
</dbReference>
<dbReference type="OrthoDB" id="5575144at2759"/>
<dbReference type="InterPro" id="IPR050335">
    <property type="entry name" value="ERT1_acuK_gluconeogen_tf"/>
</dbReference>
<organism evidence="10 11">
    <name type="scientific">Heterobasidion irregulare (strain TC 32-1)</name>
    <dbReference type="NCBI Taxonomy" id="747525"/>
    <lineage>
        <taxon>Eukaryota</taxon>
        <taxon>Fungi</taxon>
        <taxon>Dikarya</taxon>
        <taxon>Basidiomycota</taxon>
        <taxon>Agaricomycotina</taxon>
        <taxon>Agaricomycetes</taxon>
        <taxon>Russulales</taxon>
        <taxon>Bondarzewiaceae</taxon>
        <taxon>Heterobasidion</taxon>
        <taxon>Heterobasidion annosum species complex</taxon>
    </lineage>
</organism>
<dbReference type="CDD" id="cd00067">
    <property type="entry name" value="GAL4"/>
    <property type="match status" value="1"/>
</dbReference>
<reference evidence="10 11" key="1">
    <citation type="journal article" date="2012" name="New Phytol.">
        <title>Insight into trade-off between wood decay and parasitism from the genome of a fungal forest pathogen.</title>
        <authorList>
            <person name="Olson A."/>
            <person name="Aerts A."/>
            <person name="Asiegbu F."/>
            <person name="Belbahri L."/>
            <person name="Bouzid O."/>
            <person name="Broberg A."/>
            <person name="Canback B."/>
            <person name="Coutinho P.M."/>
            <person name="Cullen D."/>
            <person name="Dalman K."/>
            <person name="Deflorio G."/>
            <person name="van Diepen L.T."/>
            <person name="Dunand C."/>
            <person name="Duplessis S."/>
            <person name="Durling M."/>
            <person name="Gonthier P."/>
            <person name="Grimwood J."/>
            <person name="Fossdal C.G."/>
            <person name="Hansson D."/>
            <person name="Henrissat B."/>
            <person name="Hietala A."/>
            <person name="Himmelstrand K."/>
            <person name="Hoffmeister D."/>
            <person name="Hogberg N."/>
            <person name="James T.Y."/>
            <person name="Karlsson M."/>
            <person name="Kohler A."/>
            <person name="Kues U."/>
            <person name="Lee Y.H."/>
            <person name="Lin Y.C."/>
            <person name="Lind M."/>
            <person name="Lindquist E."/>
            <person name="Lombard V."/>
            <person name="Lucas S."/>
            <person name="Lunden K."/>
            <person name="Morin E."/>
            <person name="Murat C."/>
            <person name="Park J."/>
            <person name="Raffaello T."/>
            <person name="Rouze P."/>
            <person name="Salamov A."/>
            <person name="Schmutz J."/>
            <person name="Solheim H."/>
            <person name="Stahlberg J."/>
            <person name="Velez H."/>
            <person name="de Vries R.P."/>
            <person name="Wiebenga A."/>
            <person name="Woodward S."/>
            <person name="Yakovlev I."/>
            <person name="Garbelotto M."/>
            <person name="Martin F."/>
            <person name="Grigoriev I.V."/>
            <person name="Stenlid J."/>
        </authorList>
    </citation>
    <scope>NUCLEOTIDE SEQUENCE [LARGE SCALE GENOMIC DNA]</scope>
    <source>
        <strain evidence="10 11">TC 32-1</strain>
    </source>
</reference>
<dbReference type="SMART" id="SM00066">
    <property type="entry name" value="GAL4"/>
    <property type="match status" value="1"/>
</dbReference>
<dbReference type="AlphaFoldDB" id="W4JXM0"/>
<dbReference type="PANTHER" id="PTHR47659">
    <property type="entry name" value="ZN(II)2CYS6 TRANSCRIPTION FACTOR (EUROFUNG)-RELATED"/>
    <property type="match status" value="1"/>
</dbReference>
<feature type="region of interest" description="Disordered" evidence="8">
    <location>
        <begin position="128"/>
        <end position="152"/>
    </location>
</feature>
<feature type="region of interest" description="Disordered" evidence="8">
    <location>
        <begin position="51"/>
        <end position="108"/>
    </location>
</feature>
<keyword evidence="5" id="KW-0804">Transcription</keyword>
<dbReference type="InterPro" id="IPR036864">
    <property type="entry name" value="Zn2-C6_fun-type_DNA-bd_sf"/>
</dbReference>
<protein>
    <recommendedName>
        <fullName evidence="7">Transcription activator of gluconeogenesis ERT1</fullName>
    </recommendedName>
</protein>
<evidence type="ECO:0000313" key="10">
    <source>
        <dbReference type="EMBL" id="ETW77815.1"/>
    </source>
</evidence>
<evidence type="ECO:0000256" key="2">
    <source>
        <dbReference type="ARBA" id="ARBA00022833"/>
    </source>
</evidence>
<dbReference type="GO" id="GO:0000981">
    <property type="term" value="F:DNA-binding transcription factor activity, RNA polymerase II-specific"/>
    <property type="evidence" value="ECO:0007669"/>
    <property type="project" value="InterPro"/>
</dbReference>
<feature type="compositionally biased region" description="Polar residues" evidence="8">
    <location>
        <begin position="84"/>
        <end position="102"/>
    </location>
</feature>
<gene>
    <name evidence="10" type="ORF">HETIRDRAFT_411134</name>
</gene>
<dbReference type="Gene3D" id="4.10.240.10">
    <property type="entry name" value="Zn(2)-C6 fungal-type DNA-binding domain"/>
    <property type="match status" value="1"/>
</dbReference>
<dbReference type="GO" id="GO:0003677">
    <property type="term" value="F:DNA binding"/>
    <property type="evidence" value="ECO:0007669"/>
    <property type="project" value="UniProtKB-KW"/>
</dbReference>
<dbReference type="PROSITE" id="PS50048">
    <property type="entry name" value="ZN2_CY6_FUNGAL_2"/>
    <property type="match status" value="1"/>
</dbReference>
<keyword evidence="3" id="KW-0805">Transcription regulation</keyword>
<evidence type="ECO:0000256" key="7">
    <source>
        <dbReference type="ARBA" id="ARBA00040903"/>
    </source>
</evidence>
<accession>W4JXM0</accession>
<dbReference type="eggNOG" id="ENOG502S5JI">
    <property type="taxonomic scope" value="Eukaryota"/>
</dbReference>
<feature type="compositionally biased region" description="Basic residues" evidence="8">
    <location>
        <begin position="54"/>
        <end position="70"/>
    </location>
</feature>